<reference evidence="2" key="1">
    <citation type="journal article" date="2022" name="bioRxiv">
        <title>Sequencing and chromosome-scale assembly of the giantPleurodeles waltlgenome.</title>
        <authorList>
            <person name="Brown T."/>
            <person name="Elewa A."/>
            <person name="Iarovenko S."/>
            <person name="Subramanian E."/>
            <person name="Araus A.J."/>
            <person name="Petzold A."/>
            <person name="Susuki M."/>
            <person name="Suzuki K.-i.T."/>
            <person name="Hayashi T."/>
            <person name="Toyoda A."/>
            <person name="Oliveira C."/>
            <person name="Osipova E."/>
            <person name="Leigh N.D."/>
            <person name="Simon A."/>
            <person name="Yun M.H."/>
        </authorList>
    </citation>
    <scope>NUCLEOTIDE SEQUENCE</scope>
    <source>
        <strain evidence="2">20211129_DDA</strain>
        <tissue evidence="2">Liver</tissue>
    </source>
</reference>
<sequence>MNQVHINLSVVTYSAHSTPTAHKLKRLAPQAHLAATAHRIARCRDGLKMSEKCSLPNTEISQDQSDQSAQFNLNMTTNSSLISSFSAVQPNGTQDDVLRGDQNEVELVPGQINEDGKNSLGTVPILNQTSKVKDHPVFNKSVTSQAEKRKKINGQHKKGEPLSKSNGKKEDSCQAGDPASWMLGFRAQKPFRPIEQL</sequence>
<accession>A0AAV7VHR9</accession>
<feature type="region of interest" description="Disordered" evidence="1">
    <location>
        <begin position="141"/>
        <end position="197"/>
    </location>
</feature>
<organism evidence="2 3">
    <name type="scientific">Pleurodeles waltl</name>
    <name type="common">Iberian ribbed newt</name>
    <dbReference type="NCBI Taxonomy" id="8319"/>
    <lineage>
        <taxon>Eukaryota</taxon>
        <taxon>Metazoa</taxon>
        <taxon>Chordata</taxon>
        <taxon>Craniata</taxon>
        <taxon>Vertebrata</taxon>
        <taxon>Euteleostomi</taxon>
        <taxon>Amphibia</taxon>
        <taxon>Batrachia</taxon>
        <taxon>Caudata</taxon>
        <taxon>Salamandroidea</taxon>
        <taxon>Salamandridae</taxon>
        <taxon>Pleurodelinae</taxon>
        <taxon>Pleurodeles</taxon>
    </lineage>
</organism>
<name>A0AAV7VHR9_PLEWA</name>
<gene>
    <name evidence="2" type="ORF">NDU88_004983</name>
</gene>
<dbReference type="AlphaFoldDB" id="A0AAV7VHR9"/>
<feature type="compositionally biased region" description="Basic and acidic residues" evidence="1">
    <location>
        <begin position="157"/>
        <end position="172"/>
    </location>
</feature>
<dbReference type="EMBL" id="JANPWB010000003">
    <property type="protein sequence ID" value="KAJ1201169.1"/>
    <property type="molecule type" value="Genomic_DNA"/>
</dbReference>
<keyword evidence="3" id="KW-1185">Reference proteome</keyword>
<protein>
    <submittedName>
        <fullName evidence="2">Uncharacterized protein</fullName>
    </submittedName>
</protein>
<evidence type="ECO:0000313" key="2">
    <source>
        <dbReference type="EMBL" id="KAJ1201169.1"/>
    </source>
</evidence>
<dbReference type="Proteomes" id="UP001066276">
    <property type="component" value="Chromosome 2_1"/>
</dbReference>
<proteinExistence type="predicted"/>
<comment type="caution">
    <text evidence="2">The sequence shown here is derived from an EMBL/GenBank/DDBJ whole genome shotgun (WGS) entry which is preliminary data.</text>
</comment>
<evidence type="ECO:0000256" key="1">
    <source>
        <dbReference type="SAM" id="MobiDB-lite"/>
    </source>
</evidence>
<evidence type="ECO:0000313" key="3">
    <source>
        <dbReference type="Proteomes" id="UP001066276"/>
    </source>
</evidence>